<name>A0ABR0SPW8_9HYPO</name>
<protein>
    <submittedName>
        <fullName evidence="2">Uncharacterized protein</fullName>
    </submittedName>
</protein>
<reference evidence="2 3" key="1">
    <citation type="submission" date="2024-01" db="EMBL/GenBank/DDBJ databases">
        <title>Complete genome of Cladobotryum mycophilum ATHUM6906.</title>
        <authorList>
            <person name="Christinaki A.C."/>
            <person name="Myridakis A.I."/>
            <person name="Kouvelis V.N."/>
        </authorList>
    </citation>
    <scope>NUCLEOTIDE SEQUENCE [LARGE SCALE GENOMIC DNA]</scope>
    <source>
        <strain evidence="2 3">ATHUM6906</strain>
    </source>
</reference>
<evidence type="ECO:0000313" key="3">
    <source>
        <dbReference type="Proteomes" id="UP001338125"/>
    </source>
</evidence>
<accession>A0ABR0SPW8</accession>
<comment type="caution">
    <text evidence="2">The sequence shown here is derived from an EMBL/GenBank/DDBJ whole genome shotgun (WGS) entry which is preliminary data.</text>
</comment>
<feature type="region of interest" description="Disordered" evidence="1">
    <location>
        <begin position="1"/>
        <end position="34"/>
    </location>
</feature>
<organism evidence="2 3">
    <name type="scientific">Cladobotryum mycophilum</name>
    <dbReference type="NCBI Taxonomy" id="491253"/>
    <lineage>
        <taxon>Eukaryota</taxon>
        <taxon>Fungi</taxon>
        <taxon>Dikarya</taxon>
        <taxon>Ascomycota</taxon>
        <taxon>Pezizomycotina</taxon>
        <taxon>Sordariomycetes</taxon>
        <taxon>Hypocreomycetidae</taxon>
        <taxon>Hypocreales</taxon>
        <taxon>Hypocreaceae</taxon>
        <taxon>Cladobotryum</taxon>
    </lineage>
</organism>
<proteinExistence type="predicted"/>
<dbReference type="Proteomes" id="UP001338125">
    <property type="component" value="Unassembled WGS sequence"/>
</dbReference>
<sequence>MASGSSSSISHQCGSPGTFPASPSTTPRVKMRSLTMPPPRFRMALARSVKSRVYSFSGAPVAEHISKLCIIVGSFNFGFLQGSTQLAGATPYVAG</sequence>
<keyword evidence="3" id="KW-1185">Reference proteome</keyword>
<gene>
    <name evidence="2" type="ORF">PT974_07539</name>
</gene>
<evidence type="ECO:0000313" key="2">
    <source>
        <dbReference type="EMBL" id="KAK5994099.1"/>
    </source>
</evidence>
<feature type="compositionally biased region" description="Low complexity" evidence="1">
    <location>
        <begin position="1"/>
        <end position="17"/>
    </location>
</feature>
<evidence type="ECO:0000256" key="1">
    <source>
        <dbReference type="SAM" id="MobiDB-lite"/>
    </source>
</evidence>
<dbReference type="EMBL" id="JAVFKD010000012">
    <property type="protein sequence ID" value="KAK5994099.1"/>
    <property type="molecule type" value="Genomic_DNA"/>
</dbReference>